<dbReference type="AlphaFoldDB" id="A0A2U2X1K8"/>
<dbReference type="Proteomes" id="UP000245375">
    <property type="component" value="Unassembled WGS sequence"/>
</dbReference>
<evidence type="ECO:0000313" key="4">
    <source>
        <dbReference type="Proteomes" id="UP000245375"/>
    </source>
</evidence>
<dbReference type="PANTHER" id="PTHR46333:SF2">
    <property type="entry name" value="CYTOKINESIS PROTEIN 3"/>
    <property type="match status" value="1"/>
</dbReference>
<organism evidence="3 4">
    <name type="scientific">Algibacter marinivivus</name>
    <dbReference type="NCBI Taxonomy" id="2100723"/>
    <lineage>
        <taxon>Bacteria</taxon>
        <taxon>Pseudomonadati</taxon>
        <taxon>Bacteroidota</taxon>
        <taxon>Flavobacteriia</taxon>
        <taxon>Flavobacteriales</taxon>
        <taxon>Flavobacteriaceae</taxon>
        <taxon>Algibacter</taxon>
    </lineage>
</organism>
<feature type="chain" id="PRO_5015713644" description="Transglutaminase-like domain-containing protein" evidence="1">
    <location>
        <begin position="21"/>
        <end position="319"/>
    </location>
</feature>
<evidence type="ECO:0000256" key="1">
    <source>
        <dbReference type="SAM" id="SignalP"/>
    </source>
</evidence>
<gene>
    <name evidence="3" type="ORF">DIS18_13285</name>
</gene>
<dbReference type="PANTHER" id="PTHR46333">
    <property type="entry name" value="CYTOKINESIS PROTEIN 3"/>
    <property type="match status" value="1"/>
</dbReference>
<evidence type="ECO:0000259" key="2">
    <source>
        <dbReference type="SMART" id="SM00460"/>
    </source>
</evidence>
<sequence>MKRTFCITFFILFIANSVISQTESIKALVEKTNELNLDMWDLTDYAKKHLKEEEQLARFFYYWTSSNIEYDHKSLNEKNEGKISLKEYSNRQDEYQVYENRKGVCAGYSNLFKWFMDEIDIEAVIIIGHIRDERNHYVELTKDDNFRHGWNAIKLNNKWILIDTTWGTSKKEEYSEFYFDIKPEYSIITHFPEDSKWQLLKEPLSLEEFNKSQFIKPIWFMIGFTEVPKLMADKDFYYYTFQNLPNNKWSVSLKMSSDNLNFEPINNIEVINQDGTIYFRFRKEQVPKTAYFKVKIVKFENQGDQLYKTEHDNVINFKI</sequence>
<proteinExistence type="predicted"/>
<feature type="signal peptide" evidence="1">
    <location>
        <begin position="1"/>
        <end position="20"/>
    </location>
</feature>
<reference evidence="3 4" key="2">
    <citation type="submission" date="2018-05" db="EMBL/GenBank/DDBJ databases">
        <title>Algibacter marinivivus sp. nov., isolated from sample around a algae.</title>
        <authorList>
            <person name="Zhong X."/>
        </authorList>
    </citation>
    <scope>NUCLEOTIDE SEQUENCE [LARGE SCALE GENOMIC DNA]</scope>
    <source>
        <strain evidence="3 4">ZY111</strain>
    </source>
</reference>
<dbReference type="GO" id="GO:0005737">
    <property type="term" value="C:cytoplasm"/>
    <property type="evidence" value="ECO:0007669"/>
    <property type="project" value="TreeGrafter"/>
</dbReference>
<dbReference type="InterPro" id="IPR038765">
    <property type="entry name" value="Papain-like_cys_pep_sf"/>
</dbReference>
<dbReference type="EMBL" id="QFRI01000004">
    <property type="protein sequence ID" value="PWH81650.1"/>
    <property type="molecule type" value="Genomic_DNA"/>
</dbReference>
<dbReference type="InterPro" id="IPR052557">
    <property type="entry name" value="CAP/Cytokinesis_protein"/>
</dbReference>
<reference evidence="4" key="3">
    <citation type="submission" date="2018-05" db="EMBL/GenBank/DDBJ databases">
        <authorList>
            <person name="Lu D."/>
        </authorList>
    </citation>
    <scope>NUCLEOTIDE SEQUENCE [LARGE SCALE GENOMIC DNA]</scope>
    <source>
        <strain evidence="4">ZY111</strain>
    </source>
</reference>
<protein>
    <recommendedName>
        <fullName evidence="2">Transglutaminase-like domain-containing protein</fullName>
    </recommendedName>
</protein>
<reference evidence="4" key="1">
    <citation type="submission" date="2018-05" db="EMBL/GenBank/DDBJ databases">
        <title>Algibacter marinivivus sp. nov., isolated from sample around a algae.</title>
        <authorList>
            <person name="Lu D."/>
        </authorList>
    </citation>
    <scope>NUCLEOTIDE SEQUENCE [LARGE SCALE GENOMIC DNA]</scope>
    <source>
        <strain evidence="4">ZY111</strain>
    </source>
</reference>
<dbReference type="SMART" id="SM00460">
    <property type="entry name" value="TGc"/>
    <property type="match status" value="1"/>
</dbReference>
<dbReference type="RefSeq" id="WP_109353572.1">
    <property type="nucleotide sequence ID" value="NZ_QFRI01000004.1"/>
</dbReference>
<comment type="caution">
    <text evidence="3">The sequence shown here is derived from an EMBL/GenBank/DDBJ whole genome shotgun (WGS) entry which is preliminary data.</text>
</comment>
<keyword evidence="1" id="KW-0732">Signal</keyword>
<dbReference type="SUPFAM" id="SSF54001">
    <property type="entry name" value="Cysteine proteinases"/>
    <property type="match status" value="1"/>
</dbReference>
<dbReference type="InterPro" id="IPR002931">
    <property type="entry name" value="Transglutaminase-like"/>
</dbReference>
<evidence type="ECO:0000313" key="3">
    <source>
        <dbReference type="EMBL" id="PWH81650.1"/>
    </source>
</evidence>
<feature type="domain" description="Transglutaminase-like" evidence="2">
    <location>
        <begin position="97"/>
        <end position="166"/>
    </location>
</feature>
<name>A0A2U2X1K8_9FLAO</name>
<dbReference type="Gene3D" id="3.10.620.30">
    <property type="match status" value="1"/>
</dbReference>
<dbReference type="OrthoDB" id="9788327at2"/>
<accession>A0A2U2X1K8</accession>
<dbReference type="Pfam" id="PF01841">
    <property type="entry name" value="Transglut_core"/>
    <property type="match status" value="1"/>
</dbReference>
<keyword evidence="4" id="KW-1185">Reference proteome</keyword>